<comment type="caution">
    <text evidence="1">The sequence shown here is derived from an EMBL/GenBank/DDBJ whole genome shotgun (WGS) entry which is preliminary data.</text>
</comment>
<dbReference type="InterPro" id="IPR015424">
    <property type="entry name" value="PyrdxlP-dep_Trfase"/>
</dbReference>
<dbReference type="SUPFAM" id="SSF53383">
    <property type="entry name" value="PLP-dependent transferases"/>
    <property type="match status" value="1"/>
</dbReference>
<evidence type="ECO:0000313" key="1">
    <source>
        <dbReference type="EMBL" id="KTQ87246.1"/>
    </source>
</evidence>
<evidence type="ECO:0008006" key="3">
    <source>
        <dbReference type="Google" id="ProtNLM"/>
    </source>
</evidence>
<reference evidence="1 2" key="1">
    <citation type="journal article" date="2016" name="Front. Microbiol.">
        <title>Genomic Resource of Rice Seed Associated Bacteria.</title>
        <authorList>
            <person name="Midha S."/>
            <person name="Bansal K."/>
            <person name="Sharma S."/>
            <person name="Kumar N."/>
            <person name="Patil P.P."/>
            <person name="Chaudhry V."/>
            <person name="Patil P.B."/>
        </authorList>
    </citation>
    <scope>NUCLEOTIDE SEQUENCE [LARGE SCALE GENOMIC DNA]</scope>
    <source>
        <strain evidence="1 2">NS226</strain>
    </source>
</reference>
<dbReference type="PATRIC" id="fig|401562.3.peg.3456"/>
<protein>
    <recommendedName>
        <fullName evidence="3">Aminotransferase class I/classII domain-containing protein</fullName>
    </recommendedName>
</protein>
<dbReference type="EMBL" id="LDPZ01000045">
    <property type="protein sequence ID" value="KTQ87246.1"/>
    <property type="molecule type" value="Genomic_DNA"/>
</dbReference>
<name>A0A175R503_9HYPH</name>
<sequence>MQSGDITGFHVWLPMPTNDADRLTQRLAAMGVIMMWPKAALVDPETLNSGIRISIGSPTTENLQQALSIIGGFVTADGQLKPMDEPRV</sequence>
<proteinExistence type="predicted"/>
<evidence type="ECO:0000313" key="2">
    <source>
        <dbReference type="Proteomes" id="UP000078272"/>
    </source>
</evidence>
<dbReference type="Gene3D" id="3.90.1150.10">
    <property type="entry name" value="Aspartate Aminotransferase, domain 1"/>
    <property type="match status" value="1"/>
</dbReference>
<organism evidence="1 2">
    <name type="scientific">Aureimonas ureilytica</name>
    <dbReference type="NCBI Taxonomy" id="401562"/>
    <lineage>
        <taxon>Bacteria</taxon>
        <taxon>Pseudomonadati</taxon>
        <taxon>Pseudomonadota</taxon>
        <taxon>Alphaproteobacteria</taxon>
        <taxon>Hyphomicrobiales</taxon>
        <taxon>Aurantimonadaceae</taxon>
        <taxon>Aureimonas</taxon>
    </lineage>
</organism>
<dbReference type="AlphaFoldDB" id="A0A175R503"/>
<dbReference type="Proteomes" id="UP000078272">
    <property type="component" value="Unassembled WGS sequence"/>
</dbReference>
<gene>
    <name evidence="1" type="ORF">NS226_17595</name>
</gene>
<dbReference type="InterPro" id="IPR015422">
    <property type="entry name" value="PyrdxlP-dep_Trfase_small"/>
</dbReference>
<accession>A0A175R503</accession>